<keyword evidence="5 12" id="KW-0288">FMN</keyword>
<keyword evidence="14" id="KW-0547">Nucleotide-binding</keyword>
<keyword evidence="4 12" id="KW-0285">Flavoprotein</keyword>
<dbReference type="PANTHER" id="PTHR45846:SF1">
    <property type="entry name" value="TRNA-DIHYDROURIDINE(47) SYNTHASE [NAD(P)(+)]-LIKE"/>
    <property type="match status" value="1"/>
</dbReference>
<dbReference type="NCBIfam" id="TIGR00737">
    <property type="entry name" value="nifR3_yhdG"/>
    <property type="match status" value="1"/>
</dbReference>
<proteinExistence type="inferred from homology"/>
<dbReference type="CDD" id="cd02801">
    <property type="entry name" value="DUS_like_FMN"/>
    <property type="match status" value="1"/>
</dbReference>
<dbReference type="InterPro" id="IPR013785">
    <property type="entry name" value="Aldolase_TIM"/>
</dbReference>
<dbReference type="STRING" id="290052.ASU35_00065"/>
<keyword evidence="3" id="KW-0820">tRNA-binding</keyword>
<evidence type="ECO:0000256" key="3">
    <source>
        <dbReference type="ARBA" id="ARBA00022555"/>
    </source>
</evidence>
<dbReference type="PANTHER" id="PTHR45846">
    <property type="entry name" value="TRNA-DIHYDROURIDINE(47) SYNTHASE [NAD(P)(+)]-LIKE"/>
    <property type="match status" value="1"/>
</dbReference>
<comment type="similarity">
    <text evidence="12">Belongs to the dus family.</text>
</comment>
<evidence type="ECO:0000256" key="9">
    <source>
        <dbReference type="ARBA" id="ARBA00023002"/>
    </source>
</evidence>
<comment type="cofactor">
    <cofactor evidence="1 12 14">
        <name>FMN</name>
        <dbReference type="ChEBI" id="CHEBI:58210"/>
    </cofactor>
</comment>
<dbReference type="PROSITE" id="PS01136">
    <property type="entry name" value="UPF0034"/>
    <property type="match status" value="1"/>
</dbReference>
<dbReference type="InterPro" id="IPR018517">
    <property type="entry name" value="tRNA_hU_synthase_CS"/>
</dbReference>
<feature type="binding site" evidence="14">
    <location>
        <begin position="20"/>
        <end position="22"/>
    </location>
    <ligand>
        <name>FMN</name>
        <dbReference type="ChEBI" id="CHEBI:58210"/>
    </ligand>
</feature>
<keyword evidence="6 12" id="KW-0819">tRNA processing</keyword>
<evidence type="ECO:0000256" key="5">
    <source>
        <dbReference type="ARBA" id="ARBA00022643"/>
    </source>
</evidence>
<feature type="binding site" evidence="14">
    <location>
        <position position="74"/>
    </location>
    <ligand>
        <name>FMN</name>
        <dbReference type="ChEBI" id="CHEBI:58210"/>
    </ligand>
</feature>
<dbReference type="InterPro" id="IPR024036">
    <property type="entry name" value="tRNA-dHydroUridine_Synthase_C"/>
</dbReference>
<protein>
    <recommendedName>
        <fullName evidence="12">tRNA-dihydrouridine synthase</fullName>
        <ecNumber evidence="12">1.3.1.-</ecNumber>
    </recommendedName>
</protein>
<evidence type="ECO:0000256" key="8">
    <source>
        <dbReference type="ARBA" id="ARBA00022884"/>
    </source>
</evidence>
<feature type="binding site" evidence="14">
    <location>
        <position position="145"/>
    </location>
    <ligand>
        <name>FMN</name>
        <dbReference type="ChEBI" id="CHEBI:58210"/>
    </ligand>
</feature>
<keyword evidence="8" id="KW-0694">RNA-binding</keyword>
<reference evidence="16 17" key="1">
    <citation type="submission" date="2015-11" db="EMBL/GenBank/DDBJ databases">
        <title>Butyribacter intestini gen. nov., sp. nov., a butyric acid-producing bacterium of the family Lachnospiraceae isolated from the human faeces.</title>
        <authorList>
            <person name="Zou Y."/>
            <person name="Xue W."/>
            <person name="Luo G."/>
            <person name="Lv M."/>
        </authorList>
    </citation>
    <scope>NUCLEOTIDE SEQUENCE [LARGE SCALE GENOMIC DNA]</scope>
    <source>
        <strain evidence="16 17">ACET-33324</strain>
    </source>
</reference>
<feature type="active site" description="Proton donor" evidence="13">
    <location>
        <position position="106"/>
    </location>
</feature>
<evidence type="ECO:0000259" key="15">
    <source>
        <dbReference type="Pfam" id="PF01207"/>
    </source>
</evidence>
<dbReference type="AlphaFoldDB" id="A0A0V8QJ82"/>
<evidence type="ECO:0000256" key="6">
    <source>
        <dbReference type="ARBA" id="ARBA00022694"/>
    </source>
</evidence>
<feature type="binding site" evidence="14">
    <location>
        <begin position="230"/>
        <end position="231"/>
    </location>
    <ligand>
        <name>FMN</name>
        <dbReference type="ChEBI" id="CHEBI:58210"/>
    </ligand>
</feature>
<evidence type="ECO:0000313" key="17">
    <source>
        <dbReference type="Proteomes" id="UP000054874"/>
    </source>
</evidence>
<comment type="function">
    <text evidence="2 12">Catalyzes the synthesis of 5,6-dihydrouridine (D), a modified base found in the D-loop of most tRNAs, via the reduction of the C5-C6 double bond in target uridines.</text>
</comment>
<dbReference type="EMBL" id="LNAM01000001">
    <property type="protein sequence ID" value="KSV60608.1"/>
    <property type="molecule type" value="Genomic_DNA"/>
</dbReference>
<keyword evidence="17" id="KW-1185">Reference proteome</keyword>
<evidence type="ECO:0000256" key="10">
    <source>
        <dbReference type="ARBA" id="ARBA00048205"/>
    </source>
</evidence>
<dbReference type="OrthoDB" id="9764501at2"/>
<dbReference type="Gene3D" id="1.10.1200.80">
    <property type="entry name" value="Putative flavin oxidoreducatase, domain 2"/>
    <property type="match status" value="1"/>
</dbReference>
<evidence type="ECO:0000256" key="11">
    <source>
        <dbReference type="ARBA" id="ARBA00048802"/>
    </source>
</evidence>
<keyword evidence="9 12" id="KW-0560">Oxidoreductase</keyword>
<dbReference type="InterPro" id="IPR035587">
    <property type="entry name" value="DUS-like_FMN-bd"/>
</dbReference>
<accession>A0A0V8QJ82</accession>
<dbReference type="GO" id="GO:0000049">
    <property type="term" value="F:tRNA binding"/>
    <property type="evidence" value="ECO:0007669"/>
    <property type="project" value="UniProtKB-KW"/>
</dbReference>
<evidence type="ECO:0000256" key="1">
    <source>
        <dbReference type="ARBA" id="ARBA00001917"/>
    </source>
</evidence>
<dbReference type="PIRSF" id="PIRSF006621">
    <property type="entry name" value="Dus"/>
    <property type="match status" value="1"/>
</dbReference>
<feature type="binding site" evidence="14">
    <location>
        <position position="175"/>
    </location>
    <ligand>
        <name>FMN</name>
        <dbReference type="ChEBI" id="CHEBI:58210"/>
    </ligand>
</feature>
<evidence type="ECO:0000256" key="12">
    <source>
        <dbReference type="PIRNR" id="PIRNR006621"/>
    </source>
</evidence>
<evidence type="ECO:0000256" key="13">
    <source>
        <dbReference type="PIRSR" id="PIRSR006621-1"/>
    </source>
</evidence>
<sequence>MENRMKIGSVDIKGNLVLGPMAGVTDLPFRLLCKEQGADLIYTEMVSAKGIYYNNKNTESLITIEEKERPVTLQLFGSEPEIMGAMALRLCEEERPFDILDINMGCPVPKVTGNGEGSALMKNPKLAGEVVTEVVRRIDKPVTVKFRKGFEKDEDTAVEFAKRMEDCGAAAVAVHGRTREQYYSGKADWDCIRRVKEAVGIPVIGSGDVFTPEDAKRMLLETGCDGIMLARGVRGNPWLFSQIKTYLETGIKPEKPGIDELLFMIKRHSKLQLQFKGEYLGVREMRKHVAWYTAGYPESAALRRRVNEADTMEELFVLLEEYRQEVSGWTEKKMRN</sequence>
<comment type="catalytic activity">
    <reaction evidence="11">
        <text>a 5,6-dihydrouridine in tRNA + NAD(+) = a uridine in tRNA + NADH + H(+)</text>
        <dbReference type="Rhea" id="RHEA:54452"/>
        <dbReference type="Rhea" id="RHEA-COMP:13339"/>
        <dbReference type="Rhea" id="RHEA-COMP:13887"/>
        <dbReference type="ChEBI" id="CHEBI:15378"/>
        <dbReference type="ChEBI" id="CHEBI:57540"/>
        <dbReference type="ChEBI" id="CHEBI:57945"/>
        <dbReference type="ChEBI" id="CHEBI:65315"/>
        <dbReference type="ChEBI" id="CHEBI:74443"/>
    </reaction>
</comment>
<evidence type="ECO:0000256" key="4">
    <source>
        <dbReference type="ARBA" id="ARBA00022630"/>
    </source>
</evidence>
<keyword evidence="7" id="KW-0521">NADP</keyword>
<dbReference type="Gene3D" id="3.20.20.70">
    <property type="entry name" value="Aldolase class I"/>
    <property type="match status" value="1"/>
</dbReference>
<evidence type="ECO:0000256" key="2">
    <source>
        <dbReference type="ARBA" id="ARBA00002790"/>
    </source>
</evidence>
<comment type="catalytic activity">
    <reaction evidence="10">
        <text>a 5,6-dihydrouridine in tRNA + NADP(+) = a uridine in tRNA + NADPH + H(+)</text>
        <dbReference type="Rhea" id="RHEA:23624"/>
        <dbReference type="Rhea" id="RHEA-COMP:13339"/>
        <dbReference type="Rhea" id="RHEA-COMP:13887"/>
        <dbReference type="ChEBI" id="CHEBI:15378"/>
        <dbReference type="ChEBI" id="CHEBI:57783"/>
        <dbReference type="ChEBI" id="CHEBI:58349"/>
        <dbReference type="ChEBI" id="CHEBI:65315"/>
        <dbReference type="ChEBI" id="CHEBI:74443"/>
    </reaction>
</comment>
<evidence type="ECO:0000256" key="7">
    <source>
        <dbReference type="ARBA" id="ARBA00022857"/>
    </source>
</evidence>
<evidence type="ECO:0000313" key="16">
    <source>
        <dbReference type="EMBL" id="KSV60608.1"/>
    </source>
</evidence>
<evidence type="ECO:0000256" key="14">
    <source>
        <dbReference type="PIRSR" id="PIRSR006621-2"/>
    </source>
</evidence>
<organism evidence="16 17">
    <name type="scientific">Acetivibrio ethanolgignens</name>
    <dbReference type="NCBI Taxonomy" id="290052"/>
    <lineage>
        <taxon>Bacteria</taxon>
        <taxon>Bacillati</taxon>
        <taxon>Bacillota</taxon>
        <taxon>Clostridia</taxon>
        <taxon>Eubacteriales</taxon>
        <taxon>Oscillospiraceae</taxon>
        <taxon>Acetivibrio</taxon>
    </lineage>
</organism>
<dbReference type="SUPFAM" id="SSF51395">
    <property type="entry name" value="FMN-linked oxidoreductases"/>
    <property type="match status" value="1"/>
</dbReference>
<comment type="caution">
    <text evidence="16">The sequence shown here is derived from an EMBL/GenBank/DDBJ whole genome shotgun (WGS) entry which is preliminary data.</text>
</comment>
<dbReference type="Pfam" id="PF01207">
    <property type="entry name" value="Dus"/>
    <property type="match status" value="1"/>
</dbReference>
<dbReference type="EC" id="1.3.1.-" evidence="12"/>
<gene>
    <name evidence="16" type="ORF">ASU35_00065</name>
</gene>
<dbReference type="GO" id="GO:0017150">
    <property type="term" value="F:tRNA dihydrouridine synthase activity"/>
    <property type="evidence" value="ECO:0007669"/>
    <property type="project" value="InterPro"/>
</dbReference>
<dbReference type="InterPro" id="IPR001269">
    <property type="entry name" value="DUS_fam"/>
</dbReference>
<dbReference type="Proteomes" id="UP000054874">
    <property type="component" value="Unassembled WGS sequence"/>
</dbReference>
<dbReference type="GO" id="GO:0050660">
    <property type="term" value="F:flavin adenine dinucleotide binding"/>
    <property type="evidence" value="ECO:0007669"/>
    <property type="project" value="InterPro"/>
</dbReference>
<dbReference type="InterPro" id="IPR004652">
    <property type="entry name" value="DusB-like"/>
</dbReference>
<name>A0A0V8QJ82_9FIRM</name>
<feature type="domain" description="DUS-like FMN-binding" evidence="15">
    <location>
        <begin position="18"/>
        <end position="318"/>
    </location>
</feature>